<feature type="compositionally biased region" description="Low complexity" evidence="4">
    <location>
        <begin position="146"/>
        <end position="169"/>
    </location>
</feature>
<feature type="region of interest" description="Disordered" evidence="4">
    <location>
        <begin position="125"/>
        <end position="186"/>
    </location>
</feature>
<evidence type="ECO:0000256" key="2">
    <source>
        <dbReference type="ARBA" id="ARBA00022525"/>
    </source>
</evidence>
<keyword evidence="3" id="KW-0732">Signal</keyword>
<feature type="domain" description="Hemicentin-1-like von Willebrand factor A" evidence="5">
    <location>
        <begin position="36"/>
        <end position="122"/>
    </location>
</feature>
<evidence type="ECO:0000256" key="4">
    <source>
        <dbReference type="SAM" id="MobiDB-lite"/>
    </source>
</evidence>
<proteinExistence type="predicted"/>
<evidence type="ECO:0000313" key="7">
    <source>
        <dbReference type="Proteomes" id="UP001500390"/>
    </source>
</evidence>
<evidence type="ECO:0000259" key="5">
    <source>
        <dbReference type="Pfam" id="PF25106"/>
    </source>
</evidence>
<dbReference type="Proteomes" id="UP001500390">
    <property type="component" value="Unassembled WGS sequence"/>
</dbReference>
<dbReference type="SUPFAM" id="SSF53300">
    <property type="entry name" value="vWA-like"/>
    <property type="match status" value="1"/>
</dbReference>
<dbReference type="EMBL" id="BAABFX010000050">
    <property type="protein sequence ID" value="GAA4403373.1"/>
    <property type="molecule type" value="Genomic_DNA"/>
</dbReference>
<sequence length="186" mass="19034">MAQVLAIRAPPRAILKDRGHVTKIITTPEIPPKPDIVLLVDHAGSMIAPIASAKAEMGNIISTVKAAQPGAQFAVAQYCDPPEDPFDVLQDLTASDAVAQAAVDGITLCDGGDEPEAQLNALWEIGDGGVSEPTGSTSPVRRRGSPLRPAVPSSPASPAEGSAPRSSPACRTCPPRSGRTSCATPG</sequence>
<keyword evidence="2" id="KW-0964">Secreted</keyword>
<reference evidence="7" key="1">
    <citation type="journal article" date="2019" name="Int. J. Syst. Evol. Microbiol.">
        <title>The Global Catalogue of Microorganisms (GCM) 10K type strain sequencing project: providing services to taxonomists for standard genome sequencing and annotation.</title>
        <authorList>
            <consortium name="The Broad Institute Genomics Platform"/>
            <consortium name="The Broad Institute Genome Sequencing Center for Infectious Disease"/>
            <person name="Wu L."/>
            <person name="Ma J."/>
        </authorList>
    </citation>
    <scope>NUCLEOTIDE SEQUENCE [LARGE SCALE GENOMIC DNA]</scope>
    <source>
        <strain evidence="7">JCM 17738</strain>
    </source>
</reference>
<comment type="subcellular location">
    <subcellularLocation>
        <location evidence="1">Secreted</location>
    </subcellularLocation>
</comment>
<dbReference type="RefSeq" id="WP_159898495.1">
    <property type="nucleotide sequence ID" value="NZ_BAABFX010000050.1"/>
</dbReference>
<evidence type="ECO:0000313" key="6">
    <source>
        <dbReference type="EMBL" id="GAA4403373.1"/>
    </source>
</evidence>
<dbReference type="Gene3D" id="3.40.50.410">
    <property type="entry name" value="von Willebrand factor, type A domain"/>
    <property type="match status" value="1"/>
</dbReference>
<evidence type="ECO:0000256" key="3">
    <source>
        <dbReference type="ARBA" id="ARBA00022729"/>
    </source>
</evidence>
<keyword evidence="7" id="KW-1185">Reference proteome</keyword>
<dbReference type="Pfam" id="PF25106">
    <property type="entry name" value="VWA_4"/>
    <property type="match status" value="1"/>
</dbReference>
<evidence type="ECO:0000256" key="1">
    <source>
        <dbReference type="ARBA" id="ARBA00004613"/>
    </source>
</evidence>
<accession>A0ABP8KC54</accession>
<name>A0ABP8KC54_9MICO</name>
<organism evidence="6 7">
    <name type="scientific">Ornithinibacter aureus</name>
    <dbReference type="NCBI Taxonomy" id="622664"/>
    <lineage>
        <taxon>Bacteria</taxon>
        <taxon>Bacillati</taxon>
        <taxon>Actinomycetota</taxon>
        <taxon>Actinomycetes</taxon>
        <taxon>Micrococcales</taxon>
        <taxon>Intrasporangiaceae</taxon>
        <taxon>Ornithinibacter</taxon>
    </lineage>
</organism>
<dbReference type="InterPro" id="IPR056861">
    <property type="entry name" value="HMCN1-like_VWA"/>
</dbReference>
<protein>
    <recommendedName>
        <fullName evidence="5">Hemicentin-1-like von Willebrand factor A domain-containing protein</fullName>
    </recommendedName>
</protein>
<comment type="caution">
    <text evidence="6">The sequence shown here is derived from an EMBL/GenBank/DDBJ whole genome shotgun (WGS) entry which is preliminary data.</text>
</comment>
<dbReference type="InterPro" id="IPR036465">
    <property type="entry name" value="vWFA_dom_sf"/>
</dbReference>
<gene>
    <name evidence="6" type="ORF">GCM10023153_33340</name>
</gene>